<name>A0ABV3Z584_9PROT</name>
<keyword evidence="1" id="KW-0732">Signal</keyword>
<sequence length="147" mass="16149">MLRLFGLFACLFLFTACAPDAERAAPVPASGGKVDVVTGLMAAFNAHDADKMREFWHSDVTWIELSGQQASAVTSSAAQLHTELIAYFEAYPSVSSSLDNIAVNGNFVTAIERPVWEEAGERKSQASVVVYEIIDGKVKRFWYFPPQ</sequence>
<evidence type="ECO:0000313" key="3">
    <source>
        <dbReference type="EMBL" id="MEX6633956.1"/>
    </source>
</evidence>
<dbReference type="Gene3D" id="3.10.450.50">
    <property type="match status" value="1"/>
</dbReference>
<dbReference type="RefSeq" id="WP_369313950.1">
    <property type="nucleotide sequence ID" value="NZ_JBEHZE010000001.1"/>
</dbReference>
<feature type="signal peptide" evidence="1">
    <location>
        <begin position="1"/>
        <end position="18"/>
    </location>
</feature>
<organism evidence="3 4">
    <name type="scientific">Hyphococcus lacteus</name>
    <dbReference type="NCBI Taxonomy" id="3143536"/>
    <lineage>
        <taxon>Bacteria</taxon>
        <taxon>Pseudomonadati</taxon>
        <taxon>Pseudomonadota</taxon>
        <taxon>Alphaproteobacteria</taxon>
        <taxon>Parvularculales</taxon>
        <taxon>Parvularculaceae</taxon>
        <taxon>Hyphococcus</taxon>
    </lineage>
</organism>
<proteinExistence type="predicted"/>
<gene>
    <name evidence="3" type="ORF">ABFZ84_10385</name>
</gene>
<dbReference type="Proteomes" id="UP001560685">
    <property type="component" value="Unassembled WGS sequence"/>
</dbReference>
<keyword evidence="4" id="KW-1185">Reference proteome</keyword>
<accession>A0ABV3Z584</accession>
<feature type="chain" id="PRO_5046789961" evidence="1">
    <location>
        <begin position="19"/>
        <end position="147"/>
    </location>
</feature>
<dbReference type="InterPro" id="IPR037401">
    <property type="entry name" value="SnoaL-like"/>
</dbReference>
<evidence type="ECO:0000313" key="4">
    <source>
        <dbReference type="Proteomes" id="UP001560685"/>
    </source>
</evidence>
<dbReference type="PROSITE" id="PS51257">
    <property type="entry name" value="PROKAR_LIPOPROTEIN"/>
    <property type="match status" value="1"/>
</dbReference>
<dbReference type="EMBL" id="JBEHZE010000001">
    <property type="protein sequence ID" value="MEX6633956.1"/>
    <property type="molecule type" value="Genomic_DNA"/>
</dbReference>
<dbReference type="SUPFAM" id="SSF54427">
    <property type="entry name" value="NTF2-like"/>
    <property type="match status" value="1"/>
</dbReference>
<evidence type="ECO:0000256" key="1">
    <source>
        <dbReference type="SAM" id="SignalP"/>
    </source>
</evidence>
<comment type="caution">
    <text evidence="3">The sequence shown here is derived from an EMBL/GenBank/DDBJ whole genome shotgun (WGS) entry which is preliminary data.</text>
</comment>
<dbReference type="Pfam" id="PF12680">
    <property type="entry name" value="SnoaL_2"/>
    <property type="match status" value="1"/>
</dbReference>
<evidence type="ECO:0000259" key="2">
    <source>
        <dbReference type="Pfam" id="PF12680"/>
    </source>
</evidence>
<protein>
    <submittedName>
        <fullName evidence="3">Nuclear transport factor 2 family protein</fullName>
    </submittedName>
</protein>
<feature type="domain" description="SnoaL-like" evidence="2">
    <location>
        <begin position="37"/>
        <end position="140"/>
    </location>
</feature>
<dbReference type="InterPro" id="IPR032710">
    <property type="entry name" value="NTF2-like_dom_sf"/>
</dbReference>
<reference evidence="3 4" key="1">
    <citation type="submission" date="2024-05" db="EMBL/GenBank/DDBJ databases">
        <title>Three bacterial strains, DH-69, EH-24, and ECK-19 isolated from coastal sediments.</title>
        <authorList>
            <person name="Ye Y.-Q."/>
            <person name="Du Z.-J."/>
        </authorList>
    </citation>
    <scope>NUCLEOTIDE SEQUENCE [LARGE SCALE GENOMIC DNA]</scope>
    <source>
        <strain evidence="3 4">ECK-19</strain>
    </source>
</reference>